<reference evidence="4" key="1">
    <citation type="submission" date="2023-12" db="EMBL/GenBank/DDBJ databases">
        <title>Genome assembly of Anisodus tanguticus.</title>
        <authorList>
            <person name="Wang Y.-J."/>
        </authorList>
    </citation>
    <scope>NUCLEOTIDE SEQUENCE</scope>
    <source>
        <strain evidence="4">KB-2021</strain>
        <tissue evidence="4">Leaf</tissue>
    </source>
</reference>
<name>A0AAE1RUR4_9SOLA</name>
<sequence>MRDPSNYTQICKIALHDATRKLIDDKEVKKEDAEGVVGAEIRNKPDLATHPGGVAESMTTAASNLNKF</sequence>
<evidence type="ECO:0000313" key="4">
    <source>
        <dbReference type="EMBL" id="KAK4357396.1"/>
    </source>
</evidence>
<evidence type="ECO:0000259" key="3">
    <source>
        <dbReference type="Pfam" id="PF04927"/>
    </source>
</evidence>
<dbReference type="PANTHER" id="PTHR31174:SF31">
    <property type="entry name" value="LATE EMBRYOGENESIS ABUNDANT PROTEIN 3"/>
    <property type="match status" value="1"/>
</dbReference>
<dbReference type="Pfam" id="PF04927">
    <property type="entry name" value="SMP"/>
    <property type="match status" value="1"/>
</dbReference>
<comment type="similarity">
    <text evidence="1">Belongs to the LEA type SMP family.</text>
</comment>
<protein>
    <recommendedName>
        <fullName evidence="3">SMP domain-containing protein</fullName>
    </recommendedName>
</protein>
<evidence type="ECO:0000313" key="5">
    <source>
        <dbReference type="Proteomes" id="UP001291623"/>
    </source>
</evidence>
<gene>
    <name evidence="4" type="ORF">RND71_023006</name>
</gene>
<comment type="caution">
    <text evidence="4">The sequence shown here is derived from an EMBL/GenBank/DDBJ whole genome shotgun (WGS) entry which is preliminary data.</text>
</comment>
<accession>A0AAE1RUR4</accession>
<proteinExistence type="inferred from homology"/>
<keyword evidence="5" id="KW-1185">Reference proteome</keyword>
<dbReference type="PANTHER" id="PTHR31174">
    <property type="entry name" value="SEED MATURATION FAMILY PROTEIN"/>
    <property type="match status" value="1"/>
</dbReference>
<organism evidence="4 5">
    <name type="scientific">Anisodus tanguticus</name>
    <dbReference type="NCBI Taxonomy" id="243964"/>
    <lineage>
        <taxon>Eukaryota</taxon>
        <taxon>Viridiplantae</taxon>
        <taxon>Streptophyta</taxon>
        <taxon>Embryophyta</taxon>
        <taxon>Tracheophyta</taxon>
        <taxon>Spermatophyta</taxon>
        <taxon>Magnoliopsida</taxon>
        <taxon>eudicotyledons</taxon>
        <taxon>Gunneridae</taxon>
        <taxon>Pentapetalae</taxon>
        <taxon>asterids</taxon>
        <taxon>lamiids</taxon>
        <taxon>Solanales</taxon>
        <taxon>Solanaceae</taxon>
        <taxon>Solanoideae</taxon>
        <taxon>Hyoscyameae</taxon>
        <taxon>Anisodus</taxon>
    </lineage>
</organism>
<dbReference type="InterPro" id="IPR007011">
    <property type="entry name" value="LEA_SMP_dom"/>
</dbReference>
<evidence type="ECO:0000256" key="2">
    <source>
        <dbReference type="ARBA" id="ARBA00022737"/>
    </source>
</evidence>
<dbReference type="InterPro" id="IPR042971">
    <property type="entry name" value="LEA_SMP"/>
</dbReference>
<dbReference type="EMBL" id="JAVYJV010000012">
    <property type="protein sequence ID" value="KAK4357396.1"/>
    <property type="molecule type" value="Genomic_DNA"/>
</dbReference>
<feature type="domain" description="SMP" evidence="3">
    <location>
        <begin position="14"/>
        <end position="63"/>
    </location>
</feature>
<keyword evidence="2" id="KW-0677">Repeat</keyword>
<evidence type="ECO:0000256" key="1">
    <source>
        <dbReference type="ARBA" id="ARBA00010733"/>
    </source>
</evidence>
<dbReference type="AlphaFoldDB" id="A0AAE1RUR4"/>
<dbReference type="Proteomes" id="UP001291623">
    <property type="component" value="Unassembled WGS sequence"/>
</dbReference>